<dbReference type="EMBL" id="JACXSS010000001">
    <property type="protein sequence ID" value="MBD9354687.1"/>
    <property type="molecule type" value="Genomic_DNA"/>
</dbReference>
<evidence type="ECO:0000313" key="1">
    <source>
        <dbReference type="EMBL" id="MBD9354687.1"/>
    </source>
</evidence>
<organism evidence="1 2">
    <name type="scientific">Methylomonas albis</name>
    <dbReference type="NCBI Taxonomy" id="1854563"/>
    <lineage>
        <taxon>Bacteria</taxon>
        <taxon>Pseudomonadati</taxon>
        <taxon>Pseudomonadota</taxon>
        <taxon>Gammaproteobacteria</taxon>
        <taxon>Methylococcales</taxon>
        <taxon>Methylococcaceae</taxon>
        <taxon>Methylomonas</taxon>
    </lineage>
</organism>
<comment type="caution">
    <text evidence="1">The sequence shown here is derived from an EMBL/GenBank/DDBJ whole genome shotgun (WGS) entry which is preliminary data.</text>
</comment>
<proteinExistence type="predicted"/>
<gene>
    <name evidence="1" type="ORF">IE877_02105</name>
</gene>
<evidence type="ECO:0000313" key="2">
    <source>
        <dbReference type="Proteomes" id="UP000652176"/>
    </source>
</evidence>
<accession>A0ABR9CV16</accession>
<name>A0ABR9CV16_9GAMM</name>
<dbReference type="Proteomes" id="UP000652176">
    <property type="component" value="Unassembled WGS sequence"/>
</dbReference>
<sequence length="169" mass="19130">MNIRFILFPLCLYLGGCSEQSETSSSTKSTPPVVERVEKLEEVTVAVSESPTEPLKQSKAISSALTSDAAVAKIYELPEIKAWSDYIEQKSQGKVHGAILTSSKEPKDVDGKQYWPVDFFESQETHMHRWESFWVRIDGKEILVDDLADGPISLQDWRDQKNPLERIKS</sequence>
<evidence type="ECO:0008006" key="3">
    <source>
        <dbReference type="Google" id="ProtNLM"/>
    </source>
</evidence>
<dbReference type="RefSeq" id="WP_192372775.1">
    <property type="nucleotide sequence ID" value="NZ_CAJHIV010000001.1"/>
</dbReference>
<protein>
    <recommendedName>
        <fullName evidence="3">Lipoprotein</fullName>
    </recommendedName>
</protein>
<reference evidence="1 2" key="1">
    <citation type="submission" date="2020-09" db="EMBL/GenBank/DDBJ databases">
        <title>Methylomonas albis sp. nov. and Methylomonas fluvii sp. nov.: Two cold-adapted methanotrophs from the River Elbe and an amended description of Methylovulum psychrotolerans strain Eb1.</title>
        <authorList>
            <person name="Bussmann I.K."/>
            <person name="Klings K.-W."/>
            <person name="Warnstedt J."/>
            <person name="Hoppert M."/>
            <person name="Saborowski A."/>
            <person name="Horn F."/>
            <person name="Liebner S."/>
        </authorList>
    </citation>
    <scope>NUCLEOTIDE SEQUENCE [LARGE SCALE GENOMIC DNA]</scope>
    <source>
        <strain evidence="1 2">EbA</strain>
    </source>
</reference>
<keyword evidence="2" id="KW-1185">Reference proteome</keyword>